<organism evidence="2 3">
    <name type="scientific">Nocardia camponoti</name>
    <dbReference type="NCBI Taxonomy" id="1616106"/>
    <lineage>
        <taxon>Bacteria</taxon>
        <taxon>Bacillati</taxon>
        <taxon>Actinomycetota</taxon>
        <taxon>Actinomycetes</taxon>
        <taxon>Mycobacteriales</taxon>
        <taxon>Nocardiaceae</taxon>
        <taxon>Nocardia</taxon>
    </lineage>
</organism>
<dbReference type="EMBL" id="BMMW01000001">
    <property type="protein sequence ID" value="GGK42838.1"/>
    <property type="molecule type" value="Genomic_DNA"/>
</dbReference>
<sequence>MAAEILRAGAAAPVAVEARERIGAALIKRPPKHVSIGHSPDPMGHTPEVPQDNKSLLFQPAALTRRDEPPTRPKRPPE</sequence>
<feature type="compositionally biased region" description="Basic and acidic residues" evidence="1">
    <location>
        <begin position="64"/>
        <end position="78"/>
    </location>
</feature>
<feature type="region of interest" description="Disordered" evidence="1">
    <location>
        <begin position="31"/>
        <end position="78"/>
    </location>
</feature>
<reference evidence="2" key="1">
    <citation type="journal article" date="2014" name="Int. J. Syst. Evol. Microbiol.">
        <title>Complete genome sequence of Corynebacterium casei LMG S-19264T (=DSM 44701T), isolated from a smear-ripened cheese.</title>
        <authorList>
            <consortium name="US DOE Joint Genome Institute (JGI-PGF)"/>
            <person name="Walter F."/>
            <person name="Albersmeier A."/>
            <person name="Kalinowski J."/>
            <person name="Ruckert C."/>
        </authorList>
    </citation>
    <scope>NUCLEOTIDE SEQUENCE</scope>
    <source>
        <strain evidence="2">CGMCC 4.7278</strain>
    </source>
</reference>
<protein>
    <submittedName>
        <fullName evidence="2">Uncharacterized protein</fullName>
    </submittedName>
</protein>
<gene>
    <name evidence="2" type="ORF">GCM10011591_13140</name>
</gene>
<name>A0A917QDD6_9NOCA</name>
<dbReference type="Proteomes" id="UP000612956">
    <property type="component" value="Unassembled WGS sequence"/>
</dbReference>
<dbReference type="AlphaFoldDB" id="A0A917QDD6"/>
<comment type="caution">
    <text evidence="2">The sequence shown here is derived from an EMBL/GenBank/DDBJ whole genome shotgun (WGS) entry which is preliminary data.</text>
</comment>
<reference evidence="2" key="2">
    <citation type="submission" date="2020-09" db="EMBL/GenBank/DDBJ databases">
        <authorList>
            <person name="Sun Q."/>
            <person name="Zhou Y."/>
        </authorList>
    </citation>
    <scope>NUCLEOTIDE SEQUENCE</scope>
    <source>
        <strain evidence="2">CGMCC 4.7278</strain>
    </source>
</reference>
<keyword evidence="3" id="KW-1185">Reference proteome</keyword>
<evidence type="ECO:0000313" key="2">
    <source>
        <dbReference type="EMBL" id="GGK42838.1"/>
    </source>
</evidence>
<accession>A0A917QDD6</accession>
<evidence type="ECO:0000313" key="3">
    <source>
        <dbReference type="Proteomes" id="UP000612956"/>
    </source>
</evidence>
<evidence type="ECO:0000256" key="1">
    <source>
        <dbReference type="SAM" id="MobiDB-lite"/>
    </source>
</evidence>
<proteinExistence type="predicted"/>